<proteinExistence type="predicted"/>
<sequence>MWTMVLSFFGLGICDLRAGEWRMGIVSLLLGVVQLIIFWR</sequence>
<comment type="caution">
    <text evidence="2">The sequence shown here is derived from an EMBL/GenBank/DDBJ whole genome shotgun (WGS) entry which is preliminary data.</text>
</comment>
<dbReference type="AlphaFoldDB" id="A0A0F9TSE0"/>
<feature type="transmembrane region" description="Helical" evidence="1">
    <location>
        <begin position="20"/>
        <end position="39"/>
    </location>
</feature>
<reference evidence="2" key="1">
    <citation type="journal article" date="2015" name="Nature">
        <title>Complex archaea that bridge the gap between prokaryotes and eukaryotes.</title>
        <authorList>
            <person name="Spang A."/>
            <person name="Saw J.H."/>
            <person name="Jorgensen S.L."/>
            <person name="Zaremba-Niedzwiedzka K."/>
            <person name="Martijn J."/>
            <person name="Lind A.E."/>
            <person name="van Eijk R."/>
            <person name="Schleper C."/>
            <person name="Guy L."/>
            <person name="Ettema T.J."/>
        </authorList>
    </citation>
    <scope>NUCLEOTIDE SEQUENCE</scope>
</reference>
<gene>
    <name evidence="2" type="ORF">LCGC14_0356040</name>
</gene>
<dbReference type="EMBL" id="LAZR01000272">
    <property type="protein sequence ID" value="KKN77867.1"/>
    <property type="molecule type" value="Genomic_DNA"/>
</dbReference>
<name>A0A0F9TSE0_9ZZZZ</name>
<accession>A0A0F9TSE0</accession>
<evidence type="ECO:0000313" key="2">
    <source>
        <dbReference type="EMBL" id="KKN77867.1"/>
    </source>
</evidence>
<organism evidence="2">
    <name type="scientific">marine sediment metagenome</name>
    <dbReference type="NCBI Taxonomy" id="412755"/>
    <lineage>
        <taxon>unclassified sequences</taxon>
        <taxon>metagenomes</taxon>
        <taxon>ecological metagenomes</taxon>
    </lineage>
</organism>
<keyword evidence="1" id="KW-0472">Membrane</keyword>
<keyword evidence="1" id="KW-1133">Transmembrane helix</keyword>
<evidence type="ECO:0000256" key="1">
    <source>
        <dbReference type="SAM" id="Phobius"/>
    </source>
</evidence>
<keyword evidence="1" id="KW-0812">Transmembrane</keyword>
<protein>
    <submittedName>
        <fullName evidence="2">Uncharacterized protein</fullName>
    </submittedName>
</protein>